<dbReference type="Proteomes" id="UP000680304">
    <property type="component" value="Unassembled WGS sequence"/>
</dbReference>
<evidence type="ECO:0000256" key="1">
    <source>
        <dbReference type="SAM" id="MobiDB-lite"/>
    </source>
</evidence>
<protein>
    <submittedName>
        <fullName evidence="2">Uncharacterized protein</fullName>
    </submittedName>
</protein>
<feature type="region of interest" description="Disordered" evidence="1">
    <location>
        <begin position="148"/>
        <end position="171"/>
    </location>
</feature>
<reference evidence="2 3" key="1">
    <citation type="submission" date="2021-04" db="EMBL/GenBank/DDBJ databases">
        <title>Draft genome sequence of Paenibacillus cisolokensis, LC2-13A.</title>
        <authorList>
            <person name="Uke A."/>
            <person name="Chhe C."/>
            <person name="Baramee S."/>
            <person name="Kosugi A."/>
        </authorList>
    </citation>
    <scope>NUCLEOTIDE SEQUENCE [LARGE SCALE GENOMIC DNA]</scope>
    <source>
        <strain evidence="2 3">LC2-13A</strain>
    </source>
</reference>
<dbReference type="RefSeq" id="WP_213530540.1">
    <property type="nucleotide sequence ID" value="NZ_BOVJ01000160.1"/>
</dbReference>
<feature type="compositionally biased region" description="Basic and acidic residues" evidence="1">
    <location>
        <begin position="161"/>
        <end position="171"/>
    </location>
</feature>
<keyword evidence="3" id="KW-1185">Reference proteome</keyword>
<evidence type="ECO:0000313" key="3">
    <source>
        <dbReference type="Proteomes" id="UP000680304"/>
    </source>
</evidence>
<comment type="caution">
    <text evidence="2">The sequence shown here is derived from an EMBL/GenBank/DDBJ whole genome shotgun (WGS) entry which is preliminary data.</text>
</comment>
<proteinExistence type="predicted"/>
<gene>
    <name evidence="2" type="ORF">PACILC2_45530</name>
</gene>
<dbReference type="EMBL" id="BOVJ01000160">
    <property type="protein sequence ID" value="GIQ65985.1"/>
    <property type="molecule type" value="Genomic_DNA"/>
</dbReference>
<organism evidence="2 3">
    <name type="scientific">Paenibacillus cisolokensis</name>
    <dbReference type="NCBI Taxonomy" id="1658519"/>
    <lineage>
        <taxon>Bacteria</taxon>
        <taxon>Bacillati</taxon>
        <taxon>Bacillota</taxon>
        <taxon>Bacilli</taxon>
        <taxon>Bacillales</taxon>
        <taxon>Paenibacillaceae</taxon>
        <taxon>Paenibacillus</taxon>
    </lineage>
</organism>
<evidence type="ECO:0000313" key="2">
    <source>
        <dbReference type="EMBL" id="GIQ65985.1"/>
    </source>
</evidence>
<name>A0ABQ4NCL5_9BACL</name>
<accession>A0ABQ4NCL5</accession>
<sequence>MKQLHVLWIVLFSLLLLAAAGWGGLALYADQPVLPANTTVGELNIGGRPIDDALAALHALQKAAEEEWQGEIAVEDEEAKRWTIKELKLAAELETVRTALLRLREGSVWERAKYRYRFPRSFDLSFSFRRDLFEKSFKGEWGWTAKSEETATPAKAGAQTPEKHEVPSKGE</sequence>